<comment type="similarity">
    <text evidence="2 9">Belongs to the V-ATPase 116 kDa subunit family.</text>
</comment>
<dbReference type="GO" id="GO:0007035">
    <property type="term" value="P:vacuolar acidification"/>
    <property type="evidence" value="ECO:0007669"/>
    <property type="project" value="TreeGrafter"/>
</dbReference>
<dbReference type="Proteomes" id="UP000031516">
    <property type="component" value="Unassembled WGS sequence"/>
</dbReference>
<dbReference type="GO" id="GO:0000220">
    <property type="term" value="C:vacuolar proton-transporting V-type ATPase, V0 domain"/>
    <property type="evidence" value="ECO:0007669"/>
    <property type="project" value="InterPro"/>
</dbReference>
<comment type="caution">
    <text evidence="10">The sequence shown here is derived from an EMBL/GenBank/DDBJ whole genome shotgun (WGS) entry which is preliminary data.</text>
</comment>
<dbReference type="AlphaFoldDB" id="A0A0A8L2D7"/>
<evidence type="ECO:0000256" key="9">
    <source>
        <dbReference type="RuleBase" id="RU361189"/>
    </source>
</evidence>
<keyword evidence="8 9" id="KW-0472">Membrane</keyword>
<feature type="transmembrane region" description="Helical" evidence="9">
    <location>
        <begin position="538"/>
        <end position="560"/>
    </location>
</feature>
<evidence type="ECO:0000313" key="11">
    <source>
        <dbReference type="Proteomes" id="UP000031516"/>
    </source>
</evidence>
<feature type="transmembrane region" description="Helical" evidence="9">
    <location>
        <begin position="632"/>
        <end position="649"/>
    </location>
</feature>
<accession>A0A0A8L2D7</accession>
<proteinExistence type="inferred from homology"/>
<dbReference type="InterPro" id="IPR002490">
    <property type="entry name" value="V-ATPase_116kDa_su"/>
</dbReference>
<dbReference type="PANTHER" id="PTHR11629:SF63">
    <property type="entry name" value="V-TYPE PROTON ATPASE SUBUNIT A"/>
    <property type="match status" value="1"/>
</dbReference>
<gene>
    <name evidence="10" type="ORF">KLDO_g1366</name>
</gene>
<feature type="transmembrane region" description="Helical" evidence="9">
    <location>
        <begin position="732"/>
        <end position="755"/>
    </location>
</feature>
<dbReference type="GO" id="GO:0046961">
    <property type="term" value="F:proton-transporting ATPase activity, rotational mechanism"/>
    <property type="evidence" value="ECO:0007669"/>
    <property type="project" value="InterPro"/>
</dbReference>
<evidence type="ECO:0000256" key="5">
    <source>
        <dbReference type="ARBA" id="ARBA00022781"/>
    </source>
</evidence>
<feature type="transmembrane region" description="Helical" evidence="9">
    <location>
        <begin position="761"/>
        <end position="784"/>
    </location>
</feature>
<keyword evidence="11" id="KW-1185">Reference proteome</keyword>
<dbReference type="Pfam" id="PF01496">
    <property type="entry name" value="V_ATPase_I"/>
    <property type="match status" value="1"/>
</dbReference>
<organism evidence="10 11">
    <name type="scientific">Kluyveromyces dobzhanskii CBS 2104</name>
    <dbReference type="NCBI Taxonomy" id="1427455"/>
    <lineage>
        <taxon>Eukaryota</taxon>
        <taxon>Fungi</taxon>
        <taxon>Dikarya</taxon>
        <taxon>Ascomycota</taxon>
        <taxon>Saccharomycotina</taxon>
        <taxon>Saccharomycetes</taxon>
        <taxon>Saccharomycetales</taxon>
        <taxon>Saccharomycetaceae</taxon>
        <taxon>Kluyveromyces</taxon>
    </lineage>
</organism>
<feature type="transmembrane region" description="Helical" evidence="9">
    <location>
        <begin position="567"/>
        <end position="593"/>
    </location>
</feature>
<dbReference type="EMBL" id="CCBQ010000019">
    <property type="protein sequence ID" value="CDO93060.1"/>
    <property type="molecule type" value="Genomic_DNA"/>
</dbReference>
<evidence type="ECO:0000256" key="3">
    <source>
        <dbReference type="ARBA" id="ARBA00022448"/>
    </source>
</evidence>
<evidence type="ECO:0000256" key="4">
    <source>
        <dbReference type="ARBA" id="ARBA00022692"/>
    </source>
</evidence>
<comment type="function">
    <text evidence="9">Essential component of the vacuolar proton pump (V-ATPase), a multimeric enzyme that catalyzes the translocation of protons across the membranes. Required for assembly and activity of the V-ATPase.</text>
</comment>
<keyword evidence="4 9" id="KW-0812">Transmembrane</keyword>
<keyword evidence="7 9" id="KW-0406">Ion transport</keyword>
<sequence length="829" mass="94258">MSKTSEKQEAVFRSADMSLVEMYIPQEISRDAVYSLGHTGLIQFRDLNRKVKSFQRTFVNDIRRLDNVERQYRYLVSLLQKFEIPLYHEPLTDEESKPLVPPSSSIIADHVENAALLEARMQQLVESSDGLEIKRTDLEQFRAALLAADQFFSSESELSSLGNQSTQEELLELGEGQSLTRRACFVAGVIPRTKVGTLEQILWRAVRGNLYFKHLELDQPFYDPKTKEKVYKNAFIVFSHGDMIIRRIQKIAESLDANIYEVSETSEVRSTQLKDVNSRLQDLYTVLDSTNTTLETELFAISKELDDWYRDVSREKAVYEVLNLFAYDSSRKILTAEGWCPTDELAIVQSKLKETCVRLGIASPAIVNVIETSRTPPTYHRTNKFTQAFQDICDCYGIAAYQEVNPGLATIVTFPFMFAIMFGDMGHGALMFMAAAVLVLNEKKIGNMKRDEIFDMAFSGRYIVLFMGLFSIYTGFIYNDMFSKSLTLFKSGWKFPESWEVGESITAHQVGTYAFGIDSAWHGTENALLFANSLKMKLSIVMGFIHMFYSYMFSLANALYFNDMVDIFCNFVPGLLFLTSIFGYLVICIIYKWSIDWVAEGRPAPGLLNMLINMFLSPGNVEAELYSGQAKVQVFLLLLALICIPWLLLAKPLHYKYTHDKHQHQPIALTEDGETPNNGQIQEYNNEEVDDDDDEEGAAHGDNLGDIVIHQVIHTIEWCLNCVSHTASYLRLWALSLAHAQLSTVLWTMTIQIAFGMSGFVGVFMTVVLFAMWFVLTCVILVVMEGTSAMLHSLRLHWVESMSKFFKGEGIPYQPFQFVYLELEGEDAA</sequence>
<dbReference type="PIRSF" id="PIRSF001293">
    <property type="entry name" value="ATP6V0A1"/>
    <property type="match status" value="1"/>
</dbReference>
<keyword evidence="3 9" id="KW-0813">Transport</keyword>
<evidence type="ECO:0000313" key="10">
    <source>
        <dbReference type="EMBL" id="CDO93060.1"/>
    </source>
</evidence>
<evidence type="ECO:0000256" key="7">
    <source>
        <dbReference type="ARBA" id="ARBA00023065"/>
    </source>
</evidence>
<dbReference type="InterPro" id="IPR026028">
    <property type="entry name" value="V-type_ATPase_116kDa_su_euka"/>
</dbReference>
<evidence type="ECO:0000256" key="2">
    <source>
        <dbReference type="ARBA" id="ARBA00009904"/>
    </source>
</evidence>
<keyword evidence="6 9" id="KW-1133">Transmembrane helix</keyword>
<keyword evidence="5 9" id="KW-0375">Hydrogen ion transport</keyword>
<dbReference type="OrthoDB" id="10264220at2759"/>
<evidence type="ECO:0000256" key="8">
    <source>
        <dbReference type="ARBA" id="ARBA00023136"/>
    </source>
</evidence>
<evidence type="ECO:0000256" key="6">
    <source>
        <dbReference type="ARBA" id="ARBA00022989"/>
    </source>
</evidence>
<feature type="transmembrane region" description="Helical" evidence="9">
    <location>
        <begin position="416"/>
        <end position="440"/>
    </location>
</feature>
<dbReference type="GO" id="GO:0000329">
    <property type="term" value="C:fungal-type vacuole membrane"/>
    <property type="evidence" value="ECO:0007669"/>
    <property type="project" value="TreeGrafter"/>
</dbReference>
<reference evidence="10 11" key="1">
    <citation type="submission" date="2014-03" db="EMBL/GenBank/DDBJ databases">
        <title>The genome of Kluyveromyces dobzhanskii.</title>
        <authorList>
            <person name="Nystedt B."/>
            <person name="Astrom S."/>
        </authorList>
    </citation>
    <scope>NUCLEOTIDE SEQUENCE [LARGE SCALE GENOMIC DNA]</scope>
    <source>
        <strain evidence="10 11">CBS 2104</strain>
    </source>
</reference>
<evidence type="ECO:0000256" key="1">
    <source>
        <dbReference type="ARBA" id="ARBA00004141"/>
    </source>
</evidence>
<feature type="transmembrane region" description="Helical" evidence="9">
    <location>
        <begin position="460"/>
        <end position="478"/>
    </location>
</feature>
<protein>
    <recommendedName>
        <fullName evidence="9">V-type proton ATPase subunit a</fullName>
    </recommendedName>
</protein>
<dbReference type="PANTHER" id="PTHR11629">
    <property type="entry name" value="VACUOLAR PROTON ATPASES"/>
    <property type="match status" value="1"/>
</dbReference>
<name>A0A0A8L2D7_9SACH</name>
<dbReference type="GO" id="GO:0051117">
    <property type="term" value="F:ATPase binding"/>
    <property type="evidence" value="ECO:0007669"/>
    <property type="project" value="TreeGrafter"/>
</dbReference>
<comment type="subcellular location">
    <subcellularLocation>
        <location evidence="1">Membrane</location>
        <topology evidence="1">Multi-pass membrane protein</topology>
    </subcellularLocation>
</comment>